<dbReference type="Gene3D" id="1.10.287.1120">
    <property type="entry name" value="Bipartite methylase S protein"/>
    <property type="match status" value="1"/>
</dbReference>
<dbReference type="Proteomes" id="UP000267166">
    <property type="component" value="Unassembled WGS sequence"/>
</dbReference>
<keyword evidence="5" id="KW-0255">Endonuclease</keyword>
<keyword evidence="5" id="KW-0540">Nuclease</keyword>
<dbReference type="EMBL" id="RCHD01000001">
    <property type="protein sequence ID" value="RLL39211.1"/>
    <property type="molecule type" value="Genomic_DNA"/>
</dbReference>
<name>A0A498D0W5_9GAMM</name>
<dbReference type="GO" id="GO:0004519">
    <property type="term" value="F:endonuclease activity"/>
    <property type="evidence" value="ECO:0007669"/>
    <property type="project" value="UniProtKB-KW"/>
</dbReference>
<keyword evidence="3" id="KW-0238">DNA-binding</keyword>
<organism evidence="5 6">
    <name type="scientific">Acinetobacter cumulans</name>
    <dbReference type="NCBI Taxonomy" id="2136182"/>
    <lineage>
        <taxon>Bacteria</taxon>
        <taxon>Pseudomonadati</taxon>
        <taxon>Pseudomonadota</taxon>
        <taxon>Gammaproteobacteria</taxon>
        <taxon>Moraxellales</taxon>
        <taxon>Moraxellaceae</taxon>
        <taxon>Acinetobacter</taxon>
    </lineage>
</organism>
<dbReference type="Pfam" id="PF01420">
    <property type="entry name" value="Methylase_S"/>
    <property type="match status" value="2"/>
</dbReference>
<dbReference type="SUPFAM" id="SSF116734">
    <property type="entry name" value="DNA methylase specificity domain"/>
    <property type="match status" value="2"/>
</dbReference>
<dbReference type="AlphaFoldDB" id="A0A498D0W5"/>
<comment type="similarity">
    <text evidence="1">Belongs to the type-I restriction system S methylase family.</text>
</comment>
<dbReference type="InterPro" id="IPR044946">
    <property type="entry name" value="Restrct_endonuc_typeI_TRD_sf"/>
</dbReference>
<proteinExistence type="inferred from homology"/>
<evidence type="ECO:0000256" key="1">
    <source>
        <dbReference type="ARBA" id="ARBA00010923"/>
    </source>
</evidence>
<dbReference type="InterPro" id="IPR000055">
    <property type="entry name" value="Restrct_endonuc_typeI_TRD"/>
</dbReference>
<evidence type="ECO:0000256" key="3">
    <source>
        <dbReference type="ARBA" id="ARBA00023125"/>
    </source>
</evidence>
<dbReference type="PANTHER" id="PTHR30408:SF13">
    <property type="entry name" value="TYPE I RESTRICTION ENZYME HINDI SPECIFICITY SUBUNIT"/>
    <property type="match status" value="1"/>
</dbReference>
<accession>A0A498D0W5</accession>
<keyword evidence="2" id="KW-0680">Restriction system</keyword>
<feature type="domain" description="Type I restriction modification DNA specificity" evidence="4">
    <location>
        <begin position="251"/>
        <end position="393"/>
    </location>
</feature>
<reference evidence="5 6" key="1">
    <citation type="submission" date="2018-09" db="EMBL/GenBank/DDBJ databases">
        <title>The draft genome of Acinetobacter sp. strains.</title>
        <authorList>
            <person name="Qin J."/>
            <person name="Feng Y."/>
            <person name="Zong Z."/>
        </authorList>
    </citation>
    <scope>NUCLEOTIDE SEQUENCE [LARGE SCALE GENOMIC DNA]</scope>
    <source>
        <strain evidence="5 6">WCHAc060003</strain>
    </source>
</reference>
<protein>
    <submittedName>
        <fullName evidence="5">Restriction endonuclease subunit S</fullName>
    </submittedName>
</protein>
<evidence type="ECO:0000313" key="5">
    <source>
        <dbReference type="EMBL" id="RLL39211.1"/>
    </source>
</evidence>
<sequence length="453" mass="50218">MSFETIKDIVNFNPSRPLSKGKEFPFIDMASLPVNGRDITEISNKVFNGGGAKFKNGDTLFARITPCLENGKTAKVENLPVGCIAHGSTEFIVLSAKSKDDEDFVYYLARLPDFRSYAISRMEGTSGRQRVSWQALAEFNLRLPEKGKRKKIGEILKSIDDKIHLNNQINQTLESIAQALFKSWFIDFDPVRAKIAAKQEGNDPELAAMCAISGKSETELEQMAEDDFAELQATAALFPDELVESELGEVPKGWDKYSLSKMITLIGGGTPKRSEPNYWNGDIFWFSVKDVPNEGEVFVITTQEKISELGLNKSSTKLLPVGTTIITARGTVGKIALVGYEMAMNQSCYGVQGINGVKQFMTYYLIKNAVEVLKKNTHGAVFDTITQSTFDTVTSIKPSIEMMDLFESKVEKIMGHIKNNLYENNSLIALRDTLLPRLLSGELDVSGVQDEVA</sequence>
<dbReference type="CDD" id="cd17243">
    <property type="entry name" value="RMtype1_S_AchA6I-TRD2-CR2_like"/>
    <property type="match status" value="1"/>
</dbReference>
<dbReference type="CDD" id="cd17260">
    <property type="entry name" value="RMtype1_S_EcoEI-TRD1-CR1_like"/>
    <property type="match status" value="1"/>
</dbReference>
<dbReference type="RefSeq" id="WP_121593908.1">
    <property type="nucleotide sequence ID" value="NZ_RCHD01000001.1"/>
</dbReference>
<dbReference type="GO" id="GO:0003677">
    <property type="term" value="F:DNA binding"/>
    <property type="evidence" value="ECO:0007669"/>
    <property type="project" value="UniProtKB-KW"/>
</dbReference>
<dbReference type="GO" id="GO:0009307">
    <property type="term" value="P:DNA restriction-modification system"/>
    <property type="evidence" value="ECO:0007669"/>
    <property type="project" value="UniProtKB-KW"/>
</dbReference>
<dbReference type="InterPro" id="IPR052021">
    <property type="entry name" value="Type-I_RS_S_subunit"/>
</dbReference>
<evidence type="ECO:0000313" key="6">
    <source>
        <dbReference type="Proteomes" id="UP000267166"/>
    </source>
</evidence>
<evidence type="ECO:0000259" key="4">
    <source>
        <dbReference type="Pfam" id="PF01420"/>
    </source>
</evidence>
<comment type="caution">
    <text evidence="5">The sequence shown here is derived from an EMBL/GenBank/DDBJ whole genome shotgun (WGS) entry which is preliminary data.</text>
</comment>
<dbReference type="Gene3D" id="3.90.220.20">
    <property type="entry name" value="DNA methylase specificity domains"/>
    <property type="match status" value="2"/>
</dbReference>
<dbReference type="PANTHER" id="PTHR30408">
    <property type="entry name" value="TYPE-1 RESTRICTION ENZYME ECOKI SPECIFICITY PROTEIN"/>
    <property type="match status" value="1"/>
</dbReference>
<gene>
    <name evidence="5" type="ORF">D9K80_00740</name>
</gene>
<keyword evidence="5" id="KW-0378">Hydrolase</keyword>
<feature type="domain" description="Type I restriction modification DNA specificity" evidence="4">
    <location>
        <begin position="20"/>
        <end position="174"/>
    </location>
</feature>
<evidence type="ECO:0000256" key="2">
    <source>
        <dbReference type="ARBA" id="ARBA00022747"/>
    </source>
</evidence>